<feature type="domain" description="Chromo" evidence="3">
    <location>
        <begin position="1102"/>
        <end position="1151"/>
    </location>
</feature>
<feature type="compositionally biased region" description="Low complexity" evidence="2">
    <location>
        <begin position="584"/>
        <end position="603"/>
    </location>
</feature>
<feature type="compositionally biased region" description="Polar residues" evidence="2">
    <location>
        <begin position="738"/>
        <end position="754"/>
    </location>
</feature>
<dbReference type="InterPro" id="IPR000953">
    <property type="entry name" value="Chromo/chromo_shadow_dom"/>
</dbReference>
<keyword evidence="5" id="KW-1185">Reference proteome</keyword>
<dbReference type="InterPro" id="IPR012337">
    <property type="entry name" value="RNaseH-like_sf"/>
</dbReference>
<dbReference type="Gene3D" id="2.40.50.40">
    <property type="match status" value="1"/>
</dbReference>
<proteinExistence type="predicted"/>
<dbReference type="Pfam" id="PF00665">
    <property type="entry name" value="rve"/>
    <property type="match status" value="1"/>
</dbReference>
<evidence type="ECO:0000259" key="4">
    <source>
        <dbReference type="PROSITE" id="PS50994"/>
    </source>
</evidence>
<reference evidence="6" key="1">
    <citation type="submission" date="2022-11" db="UniProtKB">
        <authorList>
            <consortium name="WormBaseParasite"/>
        </authorList>
    </citation>
    <scope>IDENTIFICATION</scope>
</reference>
<feature type="compositionally biased region" description="Polar residues" evidence="2">
    <location>
        <begin position="701"/>
        <end position="710"/>
    </location>
</feature>
<feature type="compositionally biased region" description="Basic residues" evidence="2">
    <location>
        <begin position="490"/>
        <end position="500"/>
    </location>
</feature>
<feature type="compositionally biased region" description="Acidic residues" evidence="2">
    <location>
        <begin position="556"/>
        <end position="568"/>
    </location>
</feature>
<feature type="domain" description="Integrase catalytic" evidence="4">
    <location>
        <begin position="833"/>
        <end position="961"/>
    </location>
</feature>
<dbReference type="Proteomes" id="UP000887572">
    <property type="component" value="Unplaced"/>
</dbReference>
<dbReference type="SUPFAM" id="SSF52540">
    <property type="entry name" value="P-loop containing nucleoside triphosphate hydrolases"/>
    <property type="match status" value="1"/>
</dbReference>
<dbReference type="InterPro" id="IPR027417">
    <property type="entry name" value="P-loop_NTPase"/>
</dbReference>
<feature type="compositionally biased region" description="Polar residues" evidence="2">
    <location>
        <begin position="511"/>
        <end position="526"/>
    </location>
</feature>
<protein>
    <submittedName>
        <fullName evidence="6">Integrase catalytic domain-containing protein</fullName>
    </submittedName>
</protein>
<dbReference type="PANTHER" id="PTHR46585">
    <property type="entry name" value="INTEGRASE CORE DOMAIN CONTAINING PROTEIN"/>
    <property type="match status" value="1"/>
</dbReference>
<dbReference type="PROSITE" id="PS50994">
    <property type="entry name" value="INTEGRASE"/>
    <property type="match status" value="1"/>
</dbReference>
<evidence type="ECO:0000313" key="5">
    <source>
        <dbReference type="Proteomes" id="UP000887572"/>
    </source>
</evidence>
<dbReference type="CDD" id="cd00024">
    <property type="entry name" value="CD_CSD"/>
    <property type="match status" value="1"/>
</dbReference>
<name>A0A914H7W1_GLORO</name>
<feature type="compositionally biased region" description="Basic and acidic residues" evidence="2">
    <location>
        <begin position="1309"/>
        <end position="1321"/>
    </location>
</feature>
<feature type="region of interest" description="Disordered" evidence="2">
    <location>
        <begin position="1354"/>
        <end position="1379"/>
    </location>
</feature>
<dbReference type="SUPFAM" id="SSF53098">
    <property type="entry name" value="Ribonuclease H-like"/>
    <property type="match status" value="1"/>
</dbReference>
<feature type="region of interest" description="Disordered" evidence="2">
    <location>
        <begin position="1277"/>
        <end position="1342"/>
    </location>
</feature>
<keyword evidence="1" id="KW-0175">Coiled coil</keyword>
<feature type="coiled-coil region" evidence="1">
    <location>
        <begin position="1243"/>
        <end position="1270"/>
    </location>
</feature>
<feature type="region of interest" description="Disordered" evidence="2">
    <location>
        <begin position="300"/>
        <end position="358"/>
    </location>
</feature>
<dbReference type="InterPro" id="IPR036397">
    <property type="entry name" value="RNaseH_sf"/>
</dbReference>
<dbReference type="Gene3D" id="3.30.420.10">
    <property type="entry name" value="Ribonuclease H-like superfamily/Ribonuclease H"/>
    <property type="match status" value="1"/>
</dbReference>
<evidence type="ECO:0000259" key="3">
    <source>
        <dbReference type="PROSITE" id="PS50013"/>
    </source>
</evidence>
<dbReference type="InterPro" id="IPR038765">
    <property type="entry name" value="Papain-like_cys_pep_sf"/>
</dbReference>
<evidence type="ECO:0000313" key="6">
    <source>
        <dbReference type="WBParaSite" id="Gr19_v10_g14840.t1"/>
    </source>
</evidence>
<dbReference type="GO" id="GO:0003676">
    <property type="term" value="F:nucleic acid binding"/>
    <property type="evidence" value="ECO:0007669"/>
    <property type="project" value="InterPro"/>
</dbReference>
<evidence type="ECO:0000256" key="1">
    <source>
        <dbReference type="SAM" id="Coils"/>
    </source>
</evidence>
<dbReference type="PROSITE" id="PS50013">
    <property type="entry name" value="CHROMO_2"/>
    <property type="match status" value="1"/>
</dbReference>
<dbReference type="SUPFAM" id="SSF54001">
    <property type="entry name" value="Cysteine proteinases"/>
    <property type="match status" value="1"/>
</dbReference>
<dbReference type="PANTHER" id="PTHR46585:SF1">
    <property type="entry name" value="CHROMO DOMAIN-CONTAINING PROTEIN"/>
    <property type="match status" value="1"/>
</dbReference>
<feature type="compositionally biased region" description="Low complexity" evidence="2">
    <location>
        <begin position="1278"/>
        <end position="1300"/>
    </location>
</feature>
<organism evidence="5 6">
    <name type="scientific">Globodera rostochiensis</name>
    <name type="common">Golden nematode worm</name>
    <name type="synonym">Heterodera rostochiensis</name>
    <dbReference type="NCBI Taxonomy" id="31243"/>
    <lineage>
        <taxon>Eukaryota</taxon>
        <taxon>Metazoa</taxon>
        <taxon>Ecdysozoa</taxon>
        <taxon>Nematoda</taxon>
        <taxon>Chromadorea</taxon>
        <taxon>Rhabditida</taxon>
        <taxon>Tylenchina</taxon>
        <taxon>Tylenchomorpha</taxon>
        <taxon>Tylenchoidea</taxon>
        <taxon>Heteroderidae</taxon>
        <taxon>Heteroderinae</taxon>
        <taxon>Globodera</taxon>
    </lineage>
</organism>
<dbReference type="WBParaSite" id="Gr19_v10_g14840.t1">
    <property type="protein sequence ID" value="Gr19_v10_g14840.t1"/>
    <property type="gene ID" value="Gr19_v10_g14840"/>
</dbReference>
<feature type="region of interest" description="Disordered" evidence="2">
    <location>
        <begin position="664"/>
        <end position="686"/>
    </location>
</feature>
<evidence type="ECO:0000256" key="2">
    <source>
        <dbReference type="SAM" id="MobiDB-lite"/>
    </source>
</evidence>
<dbReference type="GO" id="GO:0015074">
    <property type="term" value="P:DNA integration"/>
    <property type="evidence" value="ECO:0007669"/>
    <property type="project" value="InterPro"/>
</dbReference>
<sequence length="1689" mass="189698">MAQATPPPPPPPVFRHPFTMCVSGCTGSGKSQWVLRMLSNLAAMVDTPIYGVLYCFGEVNEEVLRLQQMDTTIRVCHGVPEEAHVQREARNMQGRLLLVLDDLMVGMRAPFLDVLFTRGSHNWGVSVVLLTQHLFTRELRIARNNSHYLVLLRNPAGALQVRTLGTQLFPGGALAHFIEAYEDATAEPFGYLLIDMHPTTRPPMRLRTHIYPGELTVVYLPRAQANKAVRGRRGRTRISVAVPTLGGPSPYVRQNIDFIQRLTKCRSARGRAYRTLVRSASTEQLLCLVECALNVLRSRQDQERARGTHPSAASTDWSRGASFGRTACQHRAPTPCRQSGVRAVDNKDNDNNDATPKNMKHTTRMLLIPEDMYAKLMMMMSGSVSDSAGPTTISGTAPATVTPIAHTATRMARLAGSNDAAKLMNSDERLIHYQQEFKRYQKLLADEQERPTNVRLTQLPSDAASKAVLRDAMAEAGAIMHQQTETPPRVRLRTKRRHMHAPTATGAEAPSTESDASTGASRSSVAANEHVVGAKRRGSRTVHPSTSSFASAFTGDEMEVEAREEEGDDKGHYPMEKQQENAEAKPTTNGATGTAAAAAAPKFNSEEAARRQQEVLEYVQQNAAALGVGGHEGLQVYRLMHGEYRPIKDSNIRTVLAYHFVGRHHSATPTGTPKSKPPPGYQTFITNAKKDPQASLALFSTTTEQQRPHMSSSSGSNLTGTTRKRQLRGAAAPPPHNLATSTGMGRTGALQRSNRAFGPDGSKSWEGRERLVERLLDQLYKDTRSPAAFTSVEPLLREAARAHPQHAITRAETRRYLSRQRVYTLHRRAVRRFRRLPTLASGLHTDWQADLADFVQLKRYNRGHAYLLVCVDTLSRQLFVEPVLSKQAAHIVTAFEHIFRRAGYTPWKLMTDQGKEFTANAVQHYLAKKEVQHHCMHTSPQWHAGIAERANRSIKERLYRYFTHRGTKCWTVPSLACDRPTVNFGNAEQLRRRLVDKAKSATLGSTHGGRRFRVGDRVRIEKHKHVFQKGYLPRFTDEQFTVAEVRTTRSPVTYKLRDDDGEVLTGWFYAQDLCLVLPLGGKEAPEKEGMQDKDGSARPAVYDIERVLKRRKNRAGVEQCLVKWAGYSDKQNICYNAALVNPTRQMTSSFYIVLPSNTNVEGNRTNSFRVRLPRKLQFNSQWSVGLAVLVYPHSWPSLGTTEEQFVRVQWQTGEEVLIRVPAGSVRNPHELLDTLHTALGDGSEQLASQLRTLQREYHRLSAEAEVAAKNEFAQRVIEQQQQQQQPEKKQQLTTTTQPAGGKEKRKRKKEPESRDQQRDVAGDAAATNQTADVPITQKKDDEASAAVTFATGVEPAVESSSDDTHQQQQQQQKQQEAEQFNSIHAGLLNQAVKEQMSERDQEMLQKHLPVGLELWIHSYRKARLSCRFSFDADRQRFQLELDQRRIKNVELSEQLAYILGFSTRHMAEALHVARYQPDMKGGVSNFYVYAPGLIEPVIVGDVVAPVLRMVNIRGPADDMIEECYNAVQYHNLITKEIAEIFIEIRTSSGALMPFQYGTSDRIPTLARPMPHCMVANMDSSSAGGSHWVAIYVQSVHAVDYFDSFGDWPPYSPYIHNFLRRFHTVNRNVRALQSDRSASCGKHVIYFLCHRCRNGWTLRRVVAHIVEQKTEPDRLVSAFVRTHIFDAHAV</sequence>
<feature type="region of interest" description="Disordered" evidence="2">
    <location>
        <begin position="480"/>
        <end position="608"/>
    </location>
</feature>
<feature type="region of interest" description="Disordered" evidence="2">
    <location>
        <begin position="701"/>
        <end position="764"/>
    </location>
</feature>
<dbReference type="InterPro" id="IPR001584">
    <property type="entry name" value="Integrase_cat-core"/>
</dbReference>
<feature type="compositionally biased region" description="Basic and acidic residues" evidence="2">
    <location>
        <begin position="569"/>
        <end position="583"/>
    </location>
</feature>
<feature type="compositionally biased region" description="Polar residues" evidence="2">
    <location>
        <begin position="542"/>
        <end position="551"/>
    </location>
</feature>
<dbReference type="Gene3D" id="3.40.395.10">
    <property type="entry name" value="Adenoviral Proteinase, Chain A"/>
    <property type="match status" value="1"/>
</dbReference>
<accession>A0A914H7W1</accession>